<keyword evidence="4" id="KW-1185">Reference proteome</keyword>
<dbReference type="InterPro" id="IPR041290">
    <property type="entry name" value="Tli4_C"/>
</dbReference>
<feature type="domain" description="Tle cognate immunity protein 4 N-terminal" evidence="2">
    <location>
        <begin position="10"/>
        <end position="132"/>
    </location>
</feature>
<dbReference type="Pfam" id="PF18443">
    <property type="entry name" value="Tli4_N"/>
    <property type="match status" value="1"/>
</dbReference>
<dbReference type="RefSeq" id="WP_005275640.1">
    <property type="nucleotide sequence ID" value="NZ_KB850195.1"/>
</dbReference>
<sequence length="302" mass="34245">MIHLNSMQDWCVGRYRFQLPKEAEIIDETMNYDTFKIESKTKATRVDFDQAISAKLAEYNDGYSIITDQIPVETIDNKIIKIFWGNISKKLTNSTDVFAFVLDRGTLFLIKGNYSEKYKQKSRDGIQYLVENLYARNNNKIPTEQGVCLKNGFIKDNGKDYKFTKQRVGFNFANAPSVVITAETEAIYKAEDNLLVRTEKNLQKSPNYITTKNQTKDLRKGEKTVNQSSPLSGLELVTQVPMEGGTGIIATWEHAGTVNSALDPFVSMTVDTARTENYVRSPSISNNHGLQMYETILNSLKK</sequence>
<evidence type="ECO:0000259" key="2">
    <source>
        <dbReference type="Pfam" id="PF18443"/>
    </source>
</evidence>
<dbReference type="HOGENOM" id="CLU_828030_0_0_6"/>
<comment type="caution">
    <text evidence="3">The sequence shown here is derived from an EMBL/GenBank/DDBJ whole genome shotgun (WGS) entry which is preliminary data.</text>
</comment>
<protein>
    <recommendedName>
        <fullName evidence="5">Tle cognate immunity protein 4 C-terminal domain-containing protein</fullName>
    </recommendedName>
</protein>
<evidence type="ECO:0000259" key="1">
    <source>
        <dbReference type="Pfam" id="PF18426"/>
    </source>
</evidence>
<dbReference type="PATRIC" id="fig|1217695.3.peg.2927"/>
<dbReference type="AlphaFoldDB" id="N9QST2"/>
<evidence type="ECO:0000313" key="3">
    <source>
        <dbReference type="EMBL" id="ENX33066.1"/>
    </source>
</evidence>
<dbReference type="InterPro" id="IPR040761">
    <property type="entry name" value="Tli4_N"/>
</dbReference>
<accession>N9QST2</accession>
<evidence type="ECO:0000313" key="4">
    <source>
        <dbReference type="Proteomes" id="UP000013009"/>
    </source>
</evidence>
<gene>
    <name evidence="3" type="ORF">F889_02998</name>
</gene>
<evidence type="ECO:0008006" key="5">
    <source>
        <dbReference type="Google" id="ProtNLM"/>
    </source>
</evidence>
<dbReference type="Pfam" id="PF18426">
    <property type="entry name" value="Tli4_C"/>
    <property type="match status" value="1"/>
</dbReference>
<dbReference type="Proteomes" id="UP000013009">
    <property type="component" value="Unassembled WGS sequence"/>
</dbReference>
<proteinExistence type="predicted"/>
<feature type="domain" description="Tle cognate immunity protein 4 C-terminal" evidence="1">
    <location>
        <begin position="140"/>
        <end position="301"/>
    </location>
</feature>
<dbReference type="EMBL" id="APRZ01000019">
    <property type="protein sequence ID" value="ENX33066.1"/>
    <property type="molecule type" value="Genomic_DNA"/>
</dbReference>
<organism evidence="3 4">
    <name type="scientific">Acinetobacter colistiniresistens</name>
    <dbReference type="NCBI Taxonomy" id="280145"/>
    <lineage>
        <taxon>Bacteria</taxon>
        <taxon>Pseudomonadati</taxon>
        <taxon>Pseudomonadota</taxon>
        <taxon>Gammaproteobacteria</taxon>
        <taxon>Moraxellales</taxon>
        <taxon>Moraxellaceae</taxon>
        <taxon>Acinetobacter</taxon>
    </lineage>
</organism>
<name>N9QST2_9GAMM</name>
<reference evidence="3 4" key="1">
    <citation type="submission" date="2013-02" db="EMBL/GenBank/DDBJ databases">
        <title>The Genome Sequence of Acinetobacter sp. NIPH 1859.</title>
        <authorList>
            <consortium name="The Broad Institute Genome Sequencing Platform"/>
            <consortium name="The Broad Institute Genome Sequencing Center for Infectious Disease"/>
            <person name="Cerqueira G."/>
            <person name="Feldgarden M."/>
            <person name="Courvalin P."/>
            <person name="Perichon B."/>
            <person name="Grillot-Courvalin C."/>
            <person name="Clermont D."/>
            <person name="Rocha E."/>
            <person name="Yoon E.-J."/>
            <person name="Nemec A."/>
            <person name="Walker B."/>
            <person name="Young S.K."/>
            <person name="Zeng Q."/>
            <person name="Gargeya S."/>
            <person name="Fitzgerald M."/>
            <person name="Haas B."/>
            <person name="Abouelleil A."/>
            <person name="Alvarado L."/>
            <person name="Arachchi H.M."/>
            <person name="Berlin A.M."/>
            <person name="Chapman S.B."/>
            <person name="Dewar J."/>
            <person name="Goldberg J."/>
            <person name="Griggs A."/>
            <person name="Gujja S."/>
            <person name="Hansen M."/>
            <person name="Howarth C."/>
            <person name="Imamovic A."/>
            <person name="Larimer J."/>
            <person name="McCowan C."/>
            <person name="Murphy C."/>
            <person name="Neiman D."/>
            <person name="Pearson M."/>
            <person name="Priest M."/>
            <person name="Roberts A."/>
            <person name="Saif S."/>
            <person name="Shea T."/>
            <person name="Sisk P."/>
            <person name="Sykes S."/>
            <person name="Wortman J."/>
            <person name="Nusbaum C."/>
            <person name="Birren B."/>
        </authorList>
    </citation>
    <scope>NUCLEOTIDE SEQUENCE [LARGE SCALE GENOMIC DNA]</scope>
    <source>
        <strain evidence="3 4">NIPH 1859</strain>
    </source>
</reference>